<evidence type="ECO:0000313" key="2">
    <source>
        <dbReference type="Proteomes" id="UP000008367"/>
    </source>
</evidence>
<organism evidence="1 2">
    <name type="scientific">Vibrio harveyi</name>
    <name type="common">Beneckea harveyi</name>
    <dbReference type="NCBI Taxonomy" id="669"/>
    <lineage>
        <taxon>Bacteria</taxon>
        <taxon>Pseudomonadati</taxon>
        <taxon>Pseudomonadota</taxon>
        <taxon>Gammaproteobacteria</taxon>
        <taxon>Vibrionales</taxon>
        <taxon>Vibrionaceae</taxon>
        <taxon>Vibrio</taxon>
    </lineage>
</organism>
<dbReference type="EMBL" id="AJSR01000047">
    <property type="protein sequence ID" value="EKM33946.1"/>
    <property type="molecule type" value="Genomic_DNA"/>
</dbReference>
<proteinExistence type="predicted"/>
<protein>
    <submittedName>
        <fullName evidence="1">AcrB/AcrD/AcrF family protein</fullName>
    </submittedName>
</protein>
<sequence length="10" mass="1093">TQSKSLLLFG</sequence>
<name>A0A454D5L4_VIBHA</name>
<comment type="caution">
    <text evidence="1">The sequence shown here is derived from an EMBL/GenBank/DDBJ whole genome shotgun (WGS) entry which is preliminary data.</text>
</comment>
<gene>
    <name evidence="1" type="ORF">VCHENC02_0665B</name>
</gene>
<evidence type="ECO:0000313" key="1">
    <source>
        <dbReference type="EMBL" id="EKM33946.1"/>
    </source>
</evidence>
<dbReference type="Proteomes" id="UP000008367">
    <property type="component" value="Unassembled WGS sequence"/>
</dbReference>
<feature type="non-terminal residue" evidence="1">
    <location>
        <position position="1"/>
    </location>
</feature>
<reference evidence="1 2" key="1">
    <citation type="submission" date="2012-10" db="EMBL/GenBank/DDBJ databases">
        <title>Genome sequence of Vibrio Cholerae HENC-02.</title>
        <authorList>
            <person name="Eppinger M."/>
            <person name="Hasan N.A."/>
            <person name="Sengamalay N."/>
            <person name="Hine E."/>
            <person name="Su Q."/>
            <person name="Daugherty S.C."/>
            <person name="Young S."/>
            <person name="Sadzewicz L."/>
            <person name="Tallon L."/>
            <person name="Cebula T.A."/>
            <person name="Ravel J."/>
            <person name="Colwell R.R."/>
        </authorList>
    </citation>
    <scope>NUCLEOTIDE SEQUENCE [LARGE SCALE GENOMIC DNA]</scope>
    <source>
        <strain evidence="1 2">HENC-02</strain>
    </source>
</reference>
<accession>A0A454D5L4</accession>